<evidence type="ECO:0000313" key="2">
    <source>
        <dbReference type="Proteomes" id="UP001187531"/>
    </source>
</evidence>
<keyword evidence="2" id="KW-1185">Reference proteome</keyword>
<dbReference type="Proteomes" id="UP001187531">
    <property type="component" value="Unassembled WGS sequence"/>
</dbReference>
<name>A0AA88HS70_ARTSF</name>
<evidence type="ECO:0000313" key="1">
    <source>
        <dbReference type="EMBL" id="KAK2716138.1"/>
    </source>
</evidence>
<accession>A0AA88HS70</accession>
<comment type="caution">
    <text evidence="1">The sequence shown here is derived from an EMBL/GenBank/DDBJ whole genome shotgun (WGS) entry which is preliminary data.</text>
</comment>
<dbReference type="AlphaFoldDB" id="A0AA88HS70"/>
<proteinExistence type="predicted"/>
<sequence>MVLELLPIGQLCDEAAVSFQPSTEAKINPNINLGLIQNYHIDPDTHDTFDCYPNITAESRIVESTTIKLAFRSKLNLEKALKAALTVDYEFYHVIEQK</sequence>
<organism evidence="1 2">
    <name type="scientific">Artemia franciscana</name>
    <name type="common">Brine shrimp</name>
    <name type="synonym">Artemia sanfranciscana</name>
    <dbReference type="NCBI Taxonomy" id="6661"/>
    <lineage>
        <taxon>Eukaryota</taxon>
        <taxon>Metazoa</taxon>
        <taxon>Ecdysozoa</taxon>
        <taxon>Arthropoda</taxon>
        <taxon>Crustacea</taxon>
        <taxon>Branchiopoda</taxon>
        <taxon>Anostraca</taxon>
        <taxon>Artemiidae</taxon>
        <taxon>Artemia</taxon>
    </lineage>
</organism>
<dbReference type="EMBL" id="JAVRJZ010000012">
    <property type="protein sequence ID" value="KAK2716138.1"/>
    <property type="molecule type" value="Genomic_DNA"/>
</dbReference>
<reference evidence="1" key="1">
    <citation type="submission" date="2023-07" db="EMBL/GenBank/DDBJ databases">
        <title>Chromosome-level genome assembly of Artemia franciscana.</title>
        <authorList>
            <person name="Jo E."/>
        </authorList>
    </citation>
    <scope>NUCLEOTIDE SEQUENCE</scope>
    <source>
        <tissue evidence="1">Whole body</tissue>
    </source>
</reference>
<protein>
    <submittedName>
        <fullName evidence="1">Uncharacterized protein</fullName>
    </submittedName>
</protein>
<gene>
    <name evidence="1" type="ORF">QYM36_010647</name>
</gene>